<organism evidence="12 13">
    <name type="scientific">Desulfosoma caldarium</name>
    <dbReference type="NCBI Taxonomy" id="610254"/>
    <lineage>
        <taxon>Bacteria</taxon>
        <taxon>Pseudomonadati</taxon>
        <taxon>Thermodesulfobacteriota</taxon>
        <taxon>Syntrophobacteria</taxon>
        <taxon>Syntrophobacterales</taxon>
        <taxon>Syntrophobacteraceae</taxon>
        <taxon>Desulfosoma</taxon>
    </lineage>
</organism>
<evidence type="ECO:0000256" key="6">
    <source>
        <dbReference type="ARBA" id="ARBA00023315"/>
    </source>
</evidence>
<evidence type="ECO:0000256" key="3">
    <source>
        <dbReference type="ARBA" id="ARBA00011484"/>
    </source>
</evidence>
<dbReference type="GO" id="GO:0005737">
    <property type="term" value="C:cytoplasm"/>
    <property type="evidence" value="ECO:0007669"/>
    <property type="project" value="TreeGrafter"/>
</dbReference>
<dbReference type="FunFam" id="3.30.559.10:FF:000007">
    <property type="entry name" value="Dihydrolipoamide acetyltransferase component of pyruvate dehydrogenase complex"/>
    <property type="match status" value="1"/>
</dbReference>
<protein>
    <recommendedName>
        <fullName evidence="7">Dihydrolipoamide acetyltransferase component of pyruvate dehydrogenase complex</fullName>
        <ecNumber evidence="7">2.3.1.-</ecNumber>
    </recommendedName>
</protein>
<dbReference type="PANTHER" id="PTHR43178">
    <property type="entry name" value="DIHYDROLIPOAMIDE ACETYLTRANSFERASE COMPONENT OF PYRUVATE DEHYDROGENASE COMPLEX"/>
    <property type="match status" value="1"/>
</dbReference>
<comment type="cofactor">
    <cofactor evidence="1 7">
        <name>(R)-lipoate</name>
        <dbReference type="ChEBI" id="CHEBI:83088"/>
    </cofactor>
</comment>
<evidence type="ECO:0000256" key="9">
    <source>
        <dbReference type="SAM" id="MobiDB-lite"/>
    </source>
</evidence>
<evidence type="ECO:0000256" key="2">
    <source>
        <dbReference type="ARBA" id="ARBA00007317"/>
    </source>
</evidence>
<sequence>MPKVFQLPDLGEGIHEGEIVEVLVKPGESILEGQPLLIVETDKASVEIPSPFTGVVEAVHVQPGQVVRVGDFLVTVLEKGEEAETAPVGVSAEGRSGGETPVQEPEARDKREGLPVAASPATRRLARELGVDLRQVRASGPGGRVTADDVRQAAQAIHEPKEVPLKPAEAAPSGEVKRPSRPVEGAPGSEPVGLGPEEEGERRVPLRSVRRVIARRMQESWARVPHVTHHEGIDITDLERLRQEVNSEAIDAAKHLSLTPFLVKAAVAVLKEFPFFNARLDEDRQEIVVHKAFHVGVAVDSPRGLVVPVLKNADRKSIAELNAELRLLSERARSGELNPEDVSGGTFTVTNIGPLGGRGFTPLINYPQVAILGAGRARLEPVVTGTLEDHTITVRLILPVVLAFDHRVVDGADGARFVNRLKALLENPKKMLIAL</sequence>
<dbReference type="CDD" id="cd06849">
    <property type="entry name" value="lipoyl_domain"/>
    <property type="match status" value="1"/>
</dbReference>
<evidence type="ECO:0000256" key="7">
    <source>
        <dbReference type="RuleBase" id="RU003423"/>
    </source>
</evidence>
<evidence type="ECO:0000256" key="1">
    <source>
        <dbReference type="ARBA" id="ARBA00001938"/>
    </source>
</evidence>
<comment type="similarity">
    <text evidence="2 7">Belongs to the 2-oxoacid dehydrogenase family.</text>
</comment>
<dbReference type="PROSITE" id="PS51826">
    <property type="entry name" value="PSBD"/>
    <property type="match status" value="1"/>
</dbReference>
<reference evidence="12 13" key="1">
    <citation type="submission" date="2018-11" db="EMBL/GenBank/DDBJ databases">
        <title>Genomic Encyclopedia of Type Strains, Phase IV (KMG-IV): sequencing the most valuable type-strain genomes for metagenomic binning, comparative biology and taxonomic classification.</title>
        <authorList>
            <person name="Goeker M."/>
        </authorList>
    </citation>
    <scope>NUCLEOTIDE SEQUENCE [LARGE SCALE GENOMIC DNA]</scope>
    <source>
        <strain evidence="12 13">DSM 22027</strain>
    </source>
</reference>
<dbReference type="PROSITE" id="PS00189">
    <property type="entry name" value="LIPOYL"/>
    <property type="match status" value="1"/>
</dbReference>
<comment type="caution">
    <text evidence="12">The sequence shown here is derived from an EMBL/GenBank/DDBJ whole genome shotgun (WGS) entry which is preliminary data.</text>
</comment>
<keyword evidence="6 7" id="KW-0012">Acyltransferase</keyword>
<gene>
    <name evidence="12" type="ORF">EDC27_0589</name>
</gene>
<dbReference type="GO" id="GO:0031405">
    <property type="term" value="F:lipoic acid binding"/>
    <property type="evidence" value="ECO:0007669"/>
    <property type="project" value="TreeGrafter"/>
</dbReference>
<dbReference type="Gene3D" id="4.10.320.10">
    <property type="entry name" value="E3-binding domain"/>
    <property type="match status" value="1"/>
</dbReference>
<feature type="domain" description="Peripheral subunit-binding (PSBD)" evidence="11">
    <location>
        <begin position="117"/>
        <end position="154"/>
    </location>
</feature>
<accession>A0A3N1VQH6</accession>
<dbReference type="EC" id="2.3.1.-" evidence="7"/>
<dbReference type="OrthoDB" id="9805770at2"/>
<proteinExistence type="inferred from homology"/>
<dbReference type="InterPro" id="IPR000089">
    <property type="entry name" value="Biotin_lipoyl"/>
</dbReference>
<name>A0A3N1VQH6_9BACT</name>
<dbReference type="InterPro" id="IPR011053">
    <property type="entry name" value="Single_hybrid_motif"/>
</dbReference>
<dbReference type="Pfam" id="PF00364">
    <property type="entry name" value="Biotin_lipoyl"/>
    <property type="match status" value="1"/>
</dbReference>
<evidence type="ECO:0000313" key="12">
    <source>
        <dbReference type="EMBL" id="ROR03321.1"/>
    </source>
</evidence>
<dbReference type="EMBL" id="RJVA01000009">
    <property type="protein sequence ID" value="ROR03321.1"/>
    <property type="molecule type" value="Genomic_DNA"/>
</dbReference>
<evidence type="ECO:0000256" key="8">
    <source>
        <dbReference type="SAM" id="Coils"/>
    </source>
</evidence>
<feature type="region of interest" description="Disordered" evidence="9">
    <location>
        <begin position="83"/>
        <end position="117"/>
    </location>
</feature>
<dbReference type="Pfam" id="PF00198">
    <property type="entry name" value="2-oxoacid_dh"/>
    <property type="match status" value="1"/>
</dbReference>
<dbReference type="AlphaFoldDB" id="A0A3N1VQH6"/>
<evidence type="ECO:0000256" key="4">
    <source>
        <dbReference type="ARBA" id="ARBA00022679"/>
    </source>
</evidence>
<dbReference type="RefSeq" id="WP_123289108.1">
    <property type="nucleotide sequence ID" value="NZ_RJVA01000009.1"/>
</dbReference>
<comment type="subunit">
    <text evidence="3">Forms a 24-polypeptide structural core with octahedral symmetry.</text>
</comment>
<dbReference type="Proteomes" id="UP000276223">
    <property type="component" value="Unassembled WGS sequence"/>
</dbReference>
<keyword evidence="12" id="KW-0670">Pyruvate</keyword>
<dbReference type="InterPro" id="IPR050743">
    <property type="entry name" value="2-oxoacid_DH_E2_comp"/>
</dbReference>
<dbReference type="InterPro" id="IPR001078">
    <property type="entry name" value="2-oxoacid_DH_actylTfrase"/>
</dbReference>
<dbReference type="Pfam" id="PF02817">
    <property type="entry name" value="E3_binding"/>
    <property type="match status" value="1"/>
</dbReference>
<dbReference type="InterPro" id="IPR004167">
    <property type="entry name" value="PSBD"/>
</dbReference>
<dbReference type="SUPFAM" id="SSF47005">
    <property type="entry name" value="Peripheral subunit-binding domain of 2-oxo acid dehydrogenase complex"/>
    <property type="match status" value="1"/>
</dbReference>
<evidence type="ECO:0000313" key="13">
    <source>
        <dbReference type="Proteomes" id="UP000276223"/>
    </source>
</evidence>
<evidence type="ECO:0000256" key="5">
    <source>
        <dbReference type="ARBA" id="ARBA00022823"/>
    </source>
</evidence>
<dbReference type="GO" id="GO:0016407">
    <property type="term" value="F:acetyltransferase activity"/>
    <property type="evidence" value="ECO:0007669"/>
    <property type="project" value="TreeGrafter"/>
</dbReference>
<feature type="region of interest" description="Disordered" evidence="9">
    <location>
        <begin position="156"/>
        <end position="201"/>
    </location>
</feature>
<dbReference type="SUPFAM" id="SSF52777">
    <property type="entry name" value="CoA-dependent acyltransferases"/>
    <property type="match status" value="1"/>
</dbReference>
<dbReference type="PROSITE" id="PS50968">
    <property type="entry name" value="BIOTINYL_LIPOYL"/>
    <property type="match status" value="1"/>
</dbReference>
<evidence type="ECO:0000259" key="10">
    <source>
        <dbReference type="PROSITE" id="PS50968"/>
    </source>
</evidence>
<dbReference type="Gene3D" id="2.40.50.100">
    <property type="match status" value="1"/>
</dbReference>
<dbReference type="InterPro" id="IPR023213">
    <property type="entry name" value="CAT-like_dom_sf"/>
</dbReference>
<dbReference type="PANTHER" id="PTHR43178:SF5">
    <property type="entry name" value="LIPOAMIDE ACYLTRANSFERASE COMPONENT OF BRANCHED-CHAIN ALPHA-KETO ACID DEHYDROGENASE COMPLEX, MITOCHONDRIAL"/>
    <property type="match status" value="1"/>
</dbReference>
<keyword evidence="5 7" id="KW-0450">Lipoyl</keyword>
<keyword evidence="13" id="KW-1185">Reference proteome</keyword>
<dbReference type="InterPro" id="IPR003016">
    <property type="entry name" value="2-oxoA_DH_lipoyl-BS"/>
</dbReference>
<feature type="domain" description="Lipoyl-binding" evidence="10">
    <location>
        <begin position="2"/>
        <end position="77"/>
    </location>
</feature>
<keyword evidence="4 7" id="KW-0808">Transferase</keyword>
<dbReference type="SUPFAM" id="SSF51230">
    <property type="entry name" value="Single hybrid motif"/>
    <property type="match status" value="1"/>
</dbReference>
<dbReference type="Gene3D" id="3.30.559.10">
    <property type="entry name" value="Chloramphenicol acetyltransferase-like domain"/>
    <property type="match status" value="1"/>
</dbReference>
<feature type="coiled-coil region" evidence="8">
    <location>
        <begin position="311"/>
        <end position="338"/>
    </location>
</feature>
<evidence type="ECO:0000259" key="11">
    <source>
        <dbReference type="PROSITE" id="PS51826"/>
    </source>
</evidence>
<keyword evidence="8" id="KW-0175">Coiled coil</keyword>
<dbReference type="InterPro" id="IPR036625">
    <property type="entry name" value="E3-bd_dom_sf"/>
</dbReference>